<sequence>MAPASVPEPLCEFGFGQYFYLYRKDSKNRTFIRIRFLSNLSSVIQSSGLSLG</sequence>
<evidence type="ECO:0000313" key="2">
    <source>
        <dbReference type="Proteomes" id="UP000012099"/>
    </source>
</evidence>
<proteinExistence type="predicted"/>
<evidence type="ECO:0000313" key="1">
    <source>
        <dbReference type="EMBL" id="EMM98689.1"/>
    </source>
</evidence>
<reference evidence="1 2" key="1">
    <citation type="submission" date="2013-01" db="EMBL/GenBank/DDBJ databases">
        <authorList>
            <person name="Harkins D.M."/>
            <person name="Durkin A.S."/>
            <person name="Brinkac L.M."/>
            <person name="Haft D.H."/>
            <person name="Selengut J.D."/>
            <person name="Sanka R."/>
            <person name="DePew J."/>
            <person name="Purushe J."/>
            <person name="Whelen A.C."/>
            <person name="Vinetz J.M."/>
            <person name="Sutton G.G."/>
            <person name="Nierman W.C."/>
            <person name="Fouts D.E."/>
        </authorList>
    </citation>
    <scope>NUCLEOTIDE SEQUENCE [LARGE SCALE GENOMIC DNA]</scope>
    <source>
        <strain evidence="1 2">2007001578</strain>
    </source>
</reference>
<keyword evidence="2" id="KW-1185">Reference proteome</keyword>
<gene>
    <name evidence="1" type="ORF">LEP1GSC035_0991</name>
</gene>
<comment type="caution">
    <text evidence="1">The sequence shown here is derived from an EMBL/GenBank/DDBJ whole genome shotgun (WGS) entry which is preliminary data.</text>
</comment>
<dbReference type="EMBL" id="AHMH02000145">
    <property type="protein sequence ID" value="EMM98689.1"/>
    <property type="molecule type" value="Genomic_DNA"/>
</dbReference>
<name>A0ABP2T354_9LEPT</name>
<protein>
    <submittedName>
        <fullName evidence="1">Uncharacterized protein</fullName>
    </submittedName>
</protein>
<dbReference type="Proteomes" id="UP000012099">
    <property type="component" value="Unassembled WGS sequence"/>
</dbReference>
<organism evidence="1 2">
    <name type="scientific">Leptospira noguchii str. 2007001578</name>
    <dbReference type="NCBI Taxonomy" id="1049974"/>
    <lineage>
        <taxon>Bacteria</taxon>
        <taxon>Pseudomonadati</taxon>
        <taxon>Spirochaetota</taxon>
        <taxon>Spirochaetia</taxon>
        <taxon>Leptospirales</taxon>
        <taxon>Leptospiraceae</taxon>
        <taxon>Leptospira</taxon>
    </lineage>
</organism>
<accession>A0ABP2T354</accession>